<dbReference type="SUPFAM" id="SSF53474">
    <property type="entry name" value="alpha/beta-Hydrolases"/>
    <property type="match status" value="1"/>
</dbReference>
<dbReference type="InterPro" id="IPR029058">
    <property type="entry name" value="AB_hydrolase_fold"/>
</dbReference>
<protein>
    <submittedName>
        <fullName evidence="4">Alpha/beta hydrolase</fullName>
    </submittedName>
</protein>
<dbReference type="KEGG" id="fuv:JR347_13625"/>
<dbReference type="InterPro" id="IPR050266">
    <property type="entry name" value="AB_hydrolase_sf"/>
</dbReference>
<dbReference type="Proteomes" id="UP000662783">
    <property type="component" value="Chromosome"/>
</dbReference>
<dbReference type="AlphaFoldDB" id="A0A974WE52"/>
<gene>
    <name evidence="4" type="ORF">JR347_13625</name>
</gene>
<evidence type="ECO:0000256" key="1">
    <source>
        <dbReference type="ARBA" id="ARBA00022801"/>
    </source>
</evidence>
<feature type="chain" id="PRO_5036986942" evidence="2">
    <location>
        <begin position="20"/>
        <end position="280"/>
    </location>
</feature>
<name>A0A974WE52_9BACT</name>
<dbReference type="Pfam" id="PF12697">
    <property type="entry name" value="Abhydrolase_6"/>
    <property type="match status" value="1"/>
</dbReference>
<evidence type="ECO:0000259" key="3">
    <source>
        <dbReference type="Pfam" id="PF12697"/>
    </source>
</evidence>
<keyword evidence="5" id="KW-1185">Reference proteome</keyword>
<dbReference type="GO" id="GO:0016787">
    <property type="term" value="F:hydrolase activity"/>
    <property type="evidence" value="ECO:0007669"/>
    <property type="project" value="UniProtKB-KW"/>
</dbReference>
<organism evidence="4 5">
    <name type="scientific">Fulvivirga lutea</name>
    <dbReference type="NCBI Taxonomy" id="2810512"/>
    <lineage>
        <taxon>Bacteria</taxon>
        <taxon>Pseudomonadati</taxon>
        <taxon>Bacteroidota</taxon>
        <taxon>Cytophagia</taxon>
        <taxon>Cytophagales</taxon>
        <taxon>Fulvivirgaceae</taxon>
        <taxon>Fulvivirga</taxon>
    </lineage>
</organism>
<dbReference type="InterPro" id="IPR000073">
    <property type="entry name" value="AB_hydrolase_1"/>
</dbReference>
<feature type="domain" description="AB hydrolase-1" evidence="3">
    <location>
        <begin position="34"/>
        <end position="269"/>
    </location>
</feature>
<proteinExistence type="predicted"/>
<dbReference type="EMBL" id="CP070608">
    <property type="protein sequence ID" value="QSE96629.1"/>
    <property type="molecule type" value="Genomic_DNA"/>
</dbReference>
<dbReference type="GO" id="GO:0016020">
    <property type="term" value="C:membrane"/>
    <property type="evidence" value="ECO:0007669"/>
    <property type="project" value="TreeGrafter"/>
</dbReference>
<dbReference type="PANTHER" id="PTHR43798:SF31">
    <property type="entry name" value="AB HYDROLASE SUPERFAMILY PROTEIN YCLE"/>
    <property type="match status" value="1"/>
</dbReference>
<dbReference type="Gene3D" id="3.40.50.1820">
    <property type="entry name" value="alpha/beta hydrolase"/>
    <property type="match status" value="1"/>
</dbReference>
<sequence length="280" mass="31455">MKKLLFTLAALILINLSYGQSPIKVDKDGTGNPILFLPGFTTPGSVWNETIENLNGTYETHVVTYAGFDGLEPIGTPWYAPIKDELIKYINEQNLKNLTVIGHSMGGNLATEIAADLAENVTGLILVDALPCMRELMMPGVPASSLQYESPYNKRIIDMDEDAFAQMAYGMASNMTITKEKIEEIAGWSKIADRETYVYGYTDLLKLDLRPELQNIKVKTLILGATFPTKEMAQKTFEQQYANLSSKSIVMADDSKHFIMFDQPEWFFEQVNNYLTEYAQ</sequence>
<feature type="signal peptide" evidence="2">
    <location>
        <begin position="1"/>
        <end position="19"/>
    </location>
</feature>
<keyword evidence="2" id="KW-0732">Signal</keyword>
<accession>A0A974WE52</accession>
<evidence type="ECO:0000313" key="5">
    <source>
        <dbReference type="Proteomes" id="UP000662783"/>
    </source>
</evidence>
<dbReference type="PANTHER" id="PTHR43798">
    <property type="entry name" value="MONOACYLGLYCEROL LIPASE"/>
    <property type="match status" value="1"/>
</dbReference>
<dbReference type="RefSeq" id="WP_205721143.1">
    <property type="nucleotide sequence ID" value="NZ_CP070608.1"/>
</dbReference>
<keyword evidence="1 4" id="KW-0378">Hydrolase</keyword>
<evidence type="ECO:0000256" key="2">
    <source>
        <dbReference type="SAM" id="SignalP"/>
    </source>
</evidence>
<reference evidence="4" key="1">
    <citation type="submission" date="2021-02" db="EMBL/GenBank/DDBJ databases">
        <title>Fulvivirga sp. S481 isolated from sea water.</title>
        <authorList>
            <person name="Bae S.S."/>
            <person name="Baek K."/>
        </authorList>
    </citation>
    <scope>NUCLEOTIDE SEQUENCE</scope>
    <source>
        <strain evidence="4">S481</strain>
    </source>
</reference>
<evidence type="ECO:0000313" key="4">
    <source>
        <dbReference type="EMBL" id="QSE96629.1"/>
    </source>
</evidence>